<reference evidence="1 2" key="1">
    <citation type="journal article" date="2018" name="Front. Microbiol.">
        <title>Pseudomonas orientalis F9: A Potent Antagonist against Phytopathogens with Phytotoxic Effect in the Apple Flower.</title>
        <authorList>
            <person name="Zengerer V."/>
            <person name="Schmid M."/>
            <person name="Bieri M."/>
            <person name="Muller D.C."/>
            <person name="Remus-Emsermann M.N.P."/>
            <person name="Ahrens C.H."/>
            <person name="Pelludat C."/>
        </authorList>
    </citation>
    <scope>NUCLEOTIDE SEQUENCE [LARGE SCALE GENOMIC DNA]</scope>
    <source>
        <strain evidence="1 2">F9</strain>
    </source>
</reference>
<protein>
    <submittedName>
        <fullName evidence="1">Uncharacterized protein</fullName>
    </submittedName>
</protein>
<dbReference type="AlphaFoldDB" id="A0A2L0RV95"/>
<gene>
    <name evidence="1" type="ORF">BOP93_10375</name>
</gene>
<dbReference type="EMBL" id="CP018049">
    <property type="protein sequence ID" value="AUZ45979.1"/>
    <property type="molecule type" value="Genomic_DNA"/>
</dbReference>
<organism evidence="1 2">
    <name type="scientific">Pseudomonas orientalis</name>
    <dbReference type="NCBI Taxonomy" id="76758"/>
    <lineage>
        <taxon>Bacteria</taxon>
        <taxon>Pseudomonadati</taxon>
        <taxon>Pseudomonadota</taxon>
        <taxon>Gammaproteobacteria</taxon>
        <taxon>Pseudomonadales</taxon>
        <taxon>Pseudomonadaceae</taxon>
        <taxon>Pseudomonas</taxon>
    </lineage>
</organism>
<dbReference type="KEGG" id="poi:BOP93_10375"/>
<evidence type="ECO:0000313" key="1">
    <source>
        <dbReference type="EMBL" id="AUZ45979.1"/>
    </source>
</evidence>
<accession>A0A2L0RV95</accession>
<proteinExistence type="predicted"/>
<name>A0A2L0RV95_9PSED</name>
<evidence type="ECO:0000313" key="2">
    <source>
        <dbReference type="Proteomes" id="UP000239888"/>
    </source>
</evidence>
<sequence length="383" mass="41023">MTSNYSHSAVADMLLQNFEYFRSPGSSFASRESLADVANRPLGMGGHDDQMTLLARDILGRPGLASLFDGIQNGAQEDGLINREDMQLAIGQLSQQEAGGYSALSGNRFAGGNNGAMQQQRINQQCFPQFNAQPAFSGGPQGMQGWQATQPPSYMGVQGNQPWSPMMAAGRPYANDSDEAFSAKVLSHFSALQEPSRGSITDESLSAAASGHTLDGRPISAADTAVAQELMERGQLFKTLDQGRSGVLDGSISRQDLGDASNTFRTMSDEGLLHAVKNNFRQFTAGADDKYVNVNELKEAAGLTPSTRTFSPQAREVALELLNRPGLLRELDIGVREEGKPGAEDQRFDMVNIDHMIDQQSSRAPGKPYASAYAGNFSVSAGG</sequence>
<dbReference type="Proteomes" id="UP000239888">
    <property type="component" value="Chromosome"/>
</dbReference>